<keyword evidence="3" id="KW-1185">Reference proteome</keyword>
<feature type="transmembrane region" description="Helical" evidence="1">
    <location>
        <begin position="12"/>
        <end position="33"/>
    </location>
</feature>
<accession>D4BSC3</accession>
<evidence type="ECO:0000313" key="2">
    <source>
        <dbReference type="EMBL" id="EFE88336.1"/>
    </source>
</evidence>
<keyword evidence="1" id="KW-0812">Transmembrane</keyword>
<dbReference type="AlphaFoldDB" id="D4BSC3"/>
<gene>
    <name evidence="2" type="ORF">BIFBRE_05015</name>
</gene>
<name>D4BSC3_BIFBR</name>
<proteinExistence type="predicted"/>
<comment type="caution">
    <text evidence="2">The sequence shown here is derived from an EMBL/GenBank/DDBJ whole genome shotgun (WGS) entry which is preliminary data.</text>
</comment>
<dbReference type="Proteomes" id="UP000003191">
    <property type="component" value="Unassembled WGS sequence"/>
</dbReference>
<evidence type="ECO:0000313" key="3">
    <source>
        <dbReference type="Proteomes" id="UP000003191"/>
    </source>
</evidence>
<sequence>MHGCSQPPAQLLQACAVFGIIKLSLTGVLYFQLDNGERITLRSGDIIGHRIR</sequence>
<organism evidence="2 3">
    <name type="scientific">Bifidobacterium breve DSM 20213 = JCM 1192</name>
    <dbReference type="NCBI Taxonomy" id="518634"/>
    <lineage>
        <taxon>Bacteria</taxon>
        <taxon>Bacillati</taxon>
        <taxon>Actinomycetota</taxon>
        <taxon>Actinomycetes</taxon>
        <taxon>Bifidobacteriales</taxon>
        <taxon>Bifidobacteriaceae</taxon>
        <taxon>Bifidobacterium</taxon>
    </lineage>
</organism>
<keyword evidence="1" id="KW-0472">Membrane</keyword>
<protein>
    <submittedName>
        <fullName evidence="2">Uncharacterized protein</fullName>
    </submittedName>
</protein>
<dbReference type="HOGENOM" id="CLU_3077242_0_0_11"/>
<evidence type="ECO:0000256" key="1">
    <source>
        <dbReference type="SAM" id="Phobius"/>
    </source>
</evidence>
<reference evidence="2 3" key="1">
    <citation type="submission" date="2010-02" db="EMBL/GenBank/DDBJ databases">
        <authorList>
            <person name="Weinstock G."/>
            <person name="Sodergren E."/>
            <person name="Clifton S."/>
            <person name="Fulton L."/>
            <person name="Fulton B."/>
            <person name="Courtney L."/>
            <person name="Fronick C."/>
            <person name="Harrison M."/>
            <person name="Strong C."/>
            <person name="Farmer C."/>
            <person name="Delahaunty K."/>
            <person name="Markovic C."/>
            <person name="Hall O."/>
            <person name="Minx P."/>
            <person name="Tomlinson C."/>
            <person name="Mitreva M."/>
            <person name="Nelson J."/>
            <person name="Hou S."/>
            <person name="Wollam A."/>
            <person name="Pepin K.H."/>
            <person name="Johnson M."/>
            <person name="Bhonagiri V."/>
            <person name="Zhang X."/>
            <person name="Suruliraj S."/>
            <person name="Warren W."/>
            <person name="Chinwalla A."/>
            <person name="Mardis E.R."/>
            <person name="Wilson R.K."/>
        </authorList>
    </citation>
    <scope>NUCLEOTIDE SEQUENCE [LARGE SCALE GENOMIC DNA]</scope>
    <source>
        <strain evidence="2 3">DSM 20213</strain>
    </source>
</reference>
<keyword evidence="1" id="KW-1133">Transmembrane helix</keyword>
<dbReference type="EMBL" id="ACCG02000016">
    <property type="protein sequence ID" value="EFE88336.1"/>
    <property type="molecule type" value="Genomic_DNA"/>
</dbReference>